<reference evidence="2" key="1">
    <citation type="submission" date="2022-10" db="EMBL/GenBank/DDBJ databases">
        <authorList>
            <person name="Chen Y."/>
            <person name="Dougan E. K."/>
            <person name="Chan C."/>
            <person name="Rhodes N."/>
            <person name="Thang M."/>
        </authorList>
    </citation>
    <scope>NUCLEOTIDE SEQUENCE</scope>
</reference>
<feature type="domain" description="SET" evidence="1">
    <location>
        <begin position="30"/>
        <end position="200"/>
    </location>
</feature>
<evidence type="ECO:0000259" key="1">
    <source>
        <dbReference type="PROSITE" id="PS50280"/>
    </source>
</evidence>
<reference evidence="3" key="2">
    <citation type="submission" date="2024-04" db="EMBL/GenBank/DDBJ databases">
        <authorList>
            <person name="Chen Y."/>
            <person name="Shah S."/>
            <person name="Dougan E. K."/>
            <person name="Thang M."/>
            <person name="Chan C."/>
        </authorList>
    </citation>
    <scope>NUCLEOTIDE SEQUENCE [LARGE SCALE GENOMIC DNA]</scope>
</reference>
<dbReference type="PANTHER" id="PTHR47643">
    <property type="entry name" value="TPR DOMAIN PROTEIN (AFU_ORTHOLOGUE AFUA_5G12710)"/>
    <property type="match status" value="1"/>
</dbReference>
<evidence type="ECO:0000313" key="4">
    <source>
        <dbReference type="EMBL" id="CAL4778858.1"/>
    </source>
</evidence>
<sequence>MDTMEPPPYDFKQLLTLRPGDSAGVEDFVGPIDVAWVPGKGRGILVQRDVPQGELLFACKAMAVAETPKLVEVTCQKLRNCGREDFDAFFLLCTRRATPNDLPQLRHGKGGGVTVIPRMERKEVKREEVQAILSANAHELDTSDLCCQKPGKTVSGIFLLASLVNHSCQPSAARIFLGDMMFVRAARHMRAGDEVTDGYVSVVQPATERRKAIRERYGFDLTGDRILLEEQLFSEAVVQQILDRIDDSAAVEDFIQILDDVGDLVASQLRRLSSASVAVRAAAKAMGCGVERVLLGGLVLAVQVAVATILSDLKRHHEAAAAYCRCCWFMEELAPHNAYHAKWAVEALLSASRGGVALEGYAGYARKVLEGHCGPGALEVALGASKAIQGMEDATRTCPPGEVEVTCRVGKDLTVQLELPGPLSAQDLELAVSSQLLDLSLPIQFGGFGLLPRCRGLLLVLPKEIDPDSGTVRLSQGGRRLKATFKVIN</sequence>
<dbReference type="InterPro" id="IPR046341">
    <property type="entry name" value="SET_dom_sf"/>
</dbReference>
<comment type="caution">
    <text evidence="2">The sequence shown here is derived from an EMBL/GenBank/DDBJ whole genome shotgun (WGS) entry which is preliminary data.</text>
</comment>
<dbReference type="PANTHER" id="PTHR47643:SF2">
    <property type="entry name" value="TPR DOMAIN PROTEIN (AFU_ORTHOLOGUE AFUA_5G12710)"/>
    <property type="match status" value="1"/>
</dbReference>
<name>A0A9P1CHK2_9DINO</name>
<evidence type="ECO:0000313" key="2">
    <source>
        <dbReference type="EMBL" id="CAI3991546.1"/>
    </source>
</evidence>
<dbReference type="OrthoDB" id="419383at2759"/>
<dbReference type="EMBL" id="CAMXCT010001602">
    <property type="protein sequence ID" value="CAI3991546.1"/>
    <property type="molecule type" value="Genomic_DNA"/>
</dbReference>
<dbReference type="Gene3D" id="2.170.270.10">
    <property type="entry name" value="SET domain"/>
    <property type="match status" value="1"/>
</dbReference>
<dbReference type="EMBL" id="CAMXCT030001602">
    <property type="protein sequence ID" value="CAL4778858.1"/>
    <property type="molecule type" value="Genomic_DNA"/>
</dbReference>
<dbReference type="InterPro" id="IPR001214">
    <property type="entry name" value="SET_dom"/>
</dbReference>
<dbReference type="Proteomes" id="UP001152797">
    <property type="component" value="Unassembled WGS sequence"/>
</dbReference>
<dbReference type="InterPro" id="IPR053209">
    <property type="entry name" value="Gramillin-biosynth_MTr"/>
</dbReference>
<accession>A0A9P1CHK2</accession>
<protein>
    <submittedName>
        <fullName evidence="4">Histone-lysine N-methyltransferase SMYD3 (SET an d MYND domain-containing protein 3) (Zinc finger MYND domain-containing protein 1)</fullName>
    </submittedName>
</protein>
<gene>
    <name evidence="2" type="ORF">C1SCF055_LOCUS18445</name>
</gene>
<dbReference type="SUPFAM" id="SSF82199">
    <property type="entry name" value="SET domain"/>
    <property type="match status" value="1"/>
</dbReference>
<proteinExistence type="predicted"/>
<evidence type="ECO:0000313" key="5">
    <source>
        <dbReference type="Proteomes" id="UP001152797"/>
    </source>
</evidence>
<dbReference type="EMBL" id="CAMXCT020001602">
    <property type="protein sequence ID" value="CAL1144921.1"/>
    <property type="molecule type" value="Genomic_DNA"/>
</dbReference>
<dbReference type="AlphaFoldDB" id="A0A9P1CHK2"/>
<dbReference type="Pfam" id="PF00856">
    <property type="entry name" value="SET"/>
    <property type="match status" value="1"/>
</dbReference>
<keyword evidence="5" id="KW-1185">Reference proteome</keyword>
<evidence type="ECO:0000313" key="3">
    <source>
        <dbReference type="EMBL" id="CAL1144921.1"/>
    </source>
</evidence>
<dbReference type="CDD" id="cd20071">
    <property type="entry name" value="SET_SMYD"/>
    <property type="match status" value="1"/>
</dbReference>
<organism evidence="2">
    <name type="scientific">Cladocopium goreaui</name>
    <dbReference type="NCBI Taxonomy" id="2562237"/>
    <lineage>
        <taxon>Eukaryota</taxon>
        <taxon>Sar</taxon>
        <taxon>Alveolata</taxon>
        <taxon>Dinophyceae</taxon>
        <taxon>Suessiales</taxon>
        <taxon>Symbiodiniaceae</taxon>
        <taxon>Cladocopium</taxon>
    </lineage>
</organism>
<dbReference type="PROSITE" id="PS50280">
    <property type="entry name" value="SET"/>
    <property type="match status" value="1"/>
</dbReference>